<protein>
    <submittedName>
        <fullName evidence="2">Type I-E CRISPR-associated protein Cas6/Cse3/CasE</fullName>
    </submittedName>
</protein>
<dbReference type="Gene3D" id="3.30.70.1210">
    <property type="entry name" value="Crispr-associated protein, domain 2"/>
    <property type="match status" value="1"/>
</dbReference>
<dbReference type="Pfam" id="PF08798">
    <property type="entry name" value="CRISPR_assoc"/>
    <property type="match status" value="1"/>
</dbReference>
<comment type="caution">
    <text evidence="2">The sequence shown here is derived from an EMBL/GenBank/DDBJ whole genome shotgun (WGS) entry which is preliminary data.</text>
</comment>
<dbReference type="NCBIfam" id="TIGR01907">
    <property type="entry name" value="casE_Cse3"/>
    <property type="match status" value="1"/>
</dbReference>
<gene>
    <name evidence="2" type="primary">cas6e</name>
    <name evidence="2" type="ORF">ACFQ5X_38290</name>
</gene>
<dbReference type="Proteomes" id="UP001597058">
    <property type="component" value="Unassembled WGS sequence"/>
</dbReference>
<dbReference type="SUPFAM" id="SSF117987">
    <property type="entry name" value="CRISPR-associated protein"/>
    <property type="match status" value="2"/>
</dbReference>
<sequence length="263" mass="29184">MFLSRFRINTARPGARRLLSSPQALHAAVMSSFPHLLPSDTPAPDAPRVLWRLDQPARAEVLLYLTSPDQPDMTHLVEQAGWPAAATPDSPGWHTRPYKPFLDRLTAGDHWNFRLTANPVHSIRRNDSEPTKITAHLTPTHQKGWLLDARRQERCGFRILEKPPTARLLPDGTTHHGTPHHGDRYALTVGDARPLSFDKTRTADGKRRGKPVTVLTVTFDGQLEITDPEALRRTLTQGIGRARAYGCGLLTLAPITPPAQAVT</sequence>
<name>A0ABW3XQF1_9ACTN</name>
<evidence type="ECO:0000313" key="3">
    <source>
        <dbReference type="Proteomes" id="UP001597058"/>
    </source>
</evidence>
<keyword evidence="3" id="KW-1185">Reference proteome</keyword>
<dbReference type="RefSeq" id="WP_381236850.1">
    <property type="nucleotide sequence ID" value="NZ_JBHSKH010000038.1"/>
</dbReference>
<organism evidence="2 3">
    <name type="scientific">Streptomyces kaempferi</name>
    <dbReference type="NCBI Taxonomy" id="333725"/>
    <lineage>
        <taxon>Bacteria</taxon>
        <taxon>Bacillati</taxon>
        <taxon>Actinomycetota</taxon>
        <taxon>Actinomycetes</taxon>
        <taxon>Kitasatosporales</taxon>
        <taxon>Streptomycetaceae</taxon>
        <taxon>Streptomyces</taxon>
    </lineage>
</organism>
<dbReference type="Gene3D" id="3.30.70.1200">
    <property type="entry name" value="Crispr-associated protein, domain 1"/>
    <property type="match status" value="1"/>
</dbReference>
<dbReference type="CDD" id="cd09727">
    <property type="entry name" value="Cas6_I-E"/>
    <property type="match status" value="1"/>
</dbReference>
<evidence type="ECO:0000313" key="2">
    <source>
        <dbReference type="EMBL" id="MFD1311642.1"/>
    </source>
</evidence>
<dbReference type="EMBL" id="JBHTMM010000085">
    <property type="protein sequence ID" value="MFD1311642.1"/>
    <property type="molecule type" value="Genomic_DNA"/>
</dbReference>
<accession>A0ABW3XQF1</accession>
<dbReference type="InterPro" id="IPR010179">
    <property type="entry name" value="CRISPR-assoc_prot_Cse3"/>
</dbReference>
<dbReference type="SMART" id="SM01101">
    <property type="entry name" value="CRISPR_assoc"/>
    <property type="match status" value="1"/>
</dbReference>
<reference evidence="3" key="1">
    <citation type="journal article" date="2019" name="Int. J. Syst. Evol. Microbiol.">
        <title>The Global Catalogue of Microorganisms (GCM) 10K type strain sequencing project: providing services to taxonomists for standard genome sequencing and annotation.</title>
        <authorList>
            <consortium name="The Broad Institute Genomics Platform"/>
            <consortium name="The Broad Institute Genome Sequencing Center for Infectious Disease"/>
            <person name="Wu L."/>
            <person name="Ma J."/>
        </authorList>
    </citation>
    <scope>NUCLEOTIDE SEQUENCE [LARGE SCALE GENOMIC DNA]</scope>
    <source>
        <strain evidence="3">CGMCC 4.7020</strain>
    </source>
</reference>
<proteinExistence type="predicted"/>
<evidence type="ECO:0000256" key="1">
    <source>
        <dbReference type="SAM" id="MobiDB-lite"/>
    </source>
</evidence>
<feature type="region of interest" description="Disordered" evidence="1">
    <location>
        <begin position="166"/>
        <end position="186"/>
    </location>
</feature>